<dbReference type="EMBL" id="ML996573">
    <property type="protein sequence ID" value="KAF2757698.1"/>
    <property type="molecule type" value="Genomic_DNA"/>
</dbReference>
<keyword evidence="3" id="KW-1185">Reference proteome</keyword>
<dbReference type="GeneID" id="54488145"/>
<dbReference type="RefSeq" id="XP_033600149.1">
    <property type="nucleotide sequence ID" value="XM_033747091.1"/>
</dbReference>
<dbReference type="AlphaFoldDB" id="A0A6A6W436"/>
<organism evidence="2 3">
    <name type="scientific">Pseudovirgaria hyperparasitica</name>
    <dbReference type="NCBI Taxonomy" id="470096"/>
    <lineage>
        <taxon>Eukaryota</taxon>
        <taxon>Fungi</taxon>
        <taxon>Dikarya</taxon>
        <taxon>Ascomycota</taxon>
        <taxon>Pezizomycotina</taxon>
        <taxon>Dothideomycetes</taxon>
        <taxon>Dothideomycetes incertae sedis</taxon>
        <taxon>Acrospermales</taxon>
        <taxon>Acrospermaceae</taxon>
        <taxon>Pseudovirgaria</taxon>
    </lineage>
</organism>
<dbReference type="Proteomes" id="UP000799437">
    <property type="component" value="Unassembled WGS sequence"/>
</dbReference>
<gene>
    <name evidence="2" type="ORF">EJ05DRAFT_501222</name>
</gene>
<dbReference type="OrthoDB" id="194443at2759"/>
<feature type="compositionally biased region" description="Basic and acidic residues" evidence="1">
    <location>
        <begin position="226"/>
        <end position="235"/>
    </location>
</feature>
<evidence type="ECO:0000313" key="2">
    <source>
        <dbReference type="EMBL" id="KAF2757698.1"/>
    </source>
</evidence>
<feature type="region of interest" description="Disordered" evidence="1">
    <location>
        <begin position="226"/>
        <end position="262"/>
    </location>
</feature>
<accession>A0A6A6W436</accession>
<reference evidence="2" key="1">
    <citation type="journal article" date="2020" name="Stud. Mycol.">
        <title>101 Dothideomycetes genomes: a test case for predicting lifestyles and emergence of pathogens.</title>
        <authorList>
            <person name="Haridas S."/>
            <person name="Albert R."/>
            <person name="Binder M."/>
            <person name="Bloem J."/>
            <person name="Labutti K."/>
            <person name="Salamov A."/>
            <person name="Andreopoulos B."/>
            <person name="Baker S."/>
            <person name="Barry K."/>
            <person name="Bills G."/>
            <person name="Bluhm B."/>
            <person name="Cannon C."/>
            <person name="Castanera R."/>
            <person name="Culley D."/>
            <person name="Daum C."/>
            <person name="Ezra D."/>
            <person name="Gonzalez J."/>
            <person name="Henrissat B."/>
            <person name="Kuo A."/>
            <person name="Liang C."/>
            <person name="Lipzen A."/>
            <person name="Lutzoni F."/>
            <person name="Magnuson J."/>
            <person name="Mondo S."/>
            <person name="Nolan M."/>
            <person name="Ohm R."/>
            <person name="Pangilinan J."/>
            <person name="Park H.-J."/>
            <person name="Ramirez L."/>
            <person name="Alfaro M."/>
            <person name="Sun H."/>
            <person name="Tritt A."/>
            <person name="Yoshinaga Y."/>
            <person name="Zwiers L.-H."/>
            <person name="Turgeon B."/>
            <person name="Goodwin S."/>
            <person name="Spatafora J."/>
            <person name="Crous P."/>
            <person name="Grigoriev I."/>
        </authorList>
    </citation>
    <scope>NUCLEOTIDE SEQUENCE</scope>
    <source>
        <strain evidence="2">CBS 121739</strain>
    </source>
</reference>
<protein>
    <submittedName>
        <fullName evidence="2">Uncharacterized protein</fullName>
    </submittedName>
</protein>
<name>A0A6A6W436_9PEZI</name>
<evidence type="ECO:0000256" key="1">
    <source>
        <dbReference type="SAM" id="MobiDB-lite"/>
    </source>
</evidence>
<evidence type="ECO:0000313" key="3">
    <source>
        <dbReference type="Proteomes" id="UP000799437"/>
    </source>
</evidence>
<proteinExistence type="predicted"/>
<feature type="region of interest" description="Disordered" evidence="1">
    <location>
        <begin position="1"/>
        <end position="39"/>
    </location>
</feature>
<sequence>MSLARSDTFGEHVYIPPTDDDDDSPDQTSSCEPTHNQPTAPRYMHRMLRAYHASPTGETTALKKPDSFHSLTHWFVLYVYAVNGRDDNYLGPKNDTTESFSRPDENLQNICMDAIREYFRLRNLAATPFRIEYLYKSLPNGEGDLMKKFLLQTVAWRLTKEGPSTGFKSAPPEPLSIWVKENTASNARSLSPSFLHMLDRNHDICRDFCIVMSNVSIVGRDAMKDARQGPTEKWHVGSVQASDGGVKMQRESSKDSGYGDEMNEMKEATENLRNISLGSSVAAGA</sequence>